<dbReference type="InterPro" id="IPR036034">
    <property type="entry name" value="PDZ_sf"/>
</dbReference>
<dbReference type="AlphaFoldDB" id="A0A547PCL3"/>
<dbReference type="Pfam" id="PF03572">
    <property type="entry name" value="Peptidase_S41"/>
    <property type="match status" value="1"/>
</dbReference>
<evidence type="ECO:0000313" key="4">
    <source>
        <dbReference type="Proteomes" id="UP000316343"/>
    </source>
</evidence>
<keyword evidence="1" id="KW-0732">Signal</keyword>
<feature type="chain" id="PRO_5021941821" evidence="1">
    <location>
        <begin position="21"/>
        <end position="477"/>
    </location>
</feature>
<dbReference type="PROSITE" id="PS51257">
    <property type="entry name" value="PROKAR_LIPOPROTEIN"/>
    <property type="match status" value="1"/>
</dbReference>
<evidence type="ECO:0000259" key="2">
    <source>
        <dbReference type="Pfam" id="PF03572"/>
    </source>
</evidence>
<accession>A0A547PCL3</accession>
<evidence type="ECO:0000256" key="1">
    <source>
        <dbReference type="SAM" id="SignalP"/>
    </source>
</evidence>
<evidence type="ECO:0000313" key="3">
    <source>
        <dbReference type="EMBL" id="TRD11870.1"/>
    </source>
</evidence>
<dbReference type="GO" id="GO:0006508">
    <property type="term" value="P:proteolysis"/>
    <property type="evidence" value="ECO:0007669"/>
    <property type="project" value="InterPro"/>
</dbReference>
<dbReference type="RefSeq" id="WP_142788143.1">
    <property type="nucleotide sequence ID" value="NZ_VHJK01000001.1"/>
</dbReference>
<dbReference type="GO" id="GO:0008236">
    <property type="term" value="F:serine-type peptidase activity"/>
    <property type="evidence" value="ECO:0007669"/>
    <property type="project" value="InterPro"/>
</dbReference>
<feature type="domain" description="Tail specific protease" evidence="2">
    <location>
        <begin position="235"/>
        <end position="396"/>
    </location>
</feature>
<dbReference type="InterPro" id="IPR029045">
    <property type="entry name" value="ClpP/crotonase-like_dom_sf"/>
</dbReference>
<reference evidence="3 4" key="1">
    <citation type="submission" date="2019-06" db="EMBL/GenBank/DDBJ databases">
        <title>Erythrobacter insulae sp. nov., isolated from a tidal flat.</title>
        <authorList>
            <person name="Yoon J.-H."/>
        </authorList>
    </citation>
    <scope>NUCLEOTIDE SEQUENCE [LARGE SCALE GENOMIC DNA]</scope>
    <source>
        <strain evidence="3 4">JBTF-M21</strain>
    </source>
</reference>
<comment type="caution">
    <text evidence="3">The sequence shown here is derived from an EMBL/GenBank/DDBJ whole genome shotgun (WGS) entry which is preliminary data.</text>
</comment>
<dbReference type="Gene3D" id="3.90.226.10">
    <property type="entry name" value="2-enoyl-CoA Hydratase, Chain A, domain 1"/>
    <property type="match status" value="1"/>
</dbReference>
<dbReference type="Proteomes" id="UP000316343">
    <property type="component" value="Unassembled WGS sequence"/>
</dbReference>
<gene>
    <name evidence="3" type="ORF">FGU71_08395</name>
</gene>
<protein>
    <submittedName>
        <fullName evidence="3">Peptidase S41</fullName>
    </submittedName>
</protein>
<name>A0A547PCL3_9SPHN</name>
<dbReference type="Gene3D" id="2.30.42.10">
    <property type="match status" value="1"/>
</dbReference>
<dbReference type="PANTHER" id="PTHR32060">
    <property type="entry name" value="TAIL-SPECIFIC PROTEASE"/>
    <property type="match status" value="1"/>
</dbReference>
<dbReference type="SUPFAM" id="SSF52096">
    <property type="entry name" value="ClpP/crotonase"/>
    <property type="match status" value="1"/>
</dbReference>
<dbReference type="CDD" id="cd07561">
    <property type="entry name" value="Peptidase_S41_CPP_like"/>
    <property type="match status" value="1"/>
</dbReference>
<dbReference type="GO" id="GO:0004175">
    <property type="term" value="F:endopeptidase activity"/>
    <property type="evidence" value="ECO:0007669"/>
    <property type="project" value="TreeGrafter"/>
</dbReference>
<keyword evidence="4" id="KW-1185">Reference proteome</keyword>
<dbReference type="PANTHER" id="PTHR32060:SF22">
    <property type="entry name" value="CARBOXYL-TERMINAL-PROCESSING PEPTIDASE 3, CHLOROPLASTIC"/>
    <property type="match status" value="1"/>
</dbReference>
<dbReference type="InterPro" id="IPR005151">
    <property type="entry name" value="Tail-specific_protease"/>
</dbReference>
<feature type="signal peptide" evidence="1">
    <location>
        <begin position="1"/>
        <end position="20"/>
    </location>
</feature>
<dbReference type="Gene3D" id="3.30.750.170">
    <property type="match status" value="1"/>
</dbReference>
<dbReference type="OrthoDB" id="7168509at2"/>
<proteinExistence type="predicted"/>
<organism evidence="3 4">
    <name type="scientific">Erythrobacter insulae</name>
    <dbReference type="NCBI Taxonomy" id="2584124"/>
    <lineage>
        <taxon>Bacteria</taxon>
        <taxon>Pseudomonadati</taxon>
        <taxon>Pseudomonadota</taxon>
        <taxon>Alphaproteobacteria</taxon>
        <taxon>Sphingomonadales</taxon>
        <taxon>Erythrobacteraceae</taxon>
        <taxon>Erythrobacter/Porphyrobacter group</taxon>
        <taxon>Erythrobacter</taxon>
    </lineage>
</organism>
<dbReference type="EMBL" id="VHJK01000001">
    <property type="protein sequence ID" value="TRD11870.1"/>
    <property type="molecule type" value="Genomic_DNA"/>
</dbReference>
<sequence>MNFGRTAVSTTLAFALVACGGGGSAPPTNNNPAPPPTSSPAPSACSIANQLDFADAVLDEWYLFPNLLDNTVSRDGISDVQTYLNARVAPARAQNRDRGFTFATSIAEENALISSGSSAGFGIRLAYDTVNNRVFLLEAFENGNGFGAGMDRGTELLAIGTDTNNLQTVSSLMAAGGPQSVVNALGPSDAGVTRVLRFAQAGGAVIEQAIAKSDFSLDPISDRYGALVLNDGGKKVGYINLRTFIVSDAADQLRAAFAQFGTEGVTELIIDFRYNGGGLVSVADTFGDLMGSGRISQIWSETILRASKSEENSTRRFETEPNAIQPTKIAFIGRRSSASASELVMNAMIPYVDPANIALIGENTSGKPVGQFGFDLDACDLRVRAVTFQTVNADGRGEYFSGMASEMPNTCLANDDIFNPLGSASEASISTALDFLAGRSCTAISGGTGQTTQSVGGREVLQPERPNAAQYEIPGLF</sequence>